<dbReference type="AlphaFoldDB" id="A0A231MXK9"/>
<dbReference type="InterPro" id="IPR011344">
    <property type="entry name" value="ssDNA-bd"/>
</dbReference>
<dbReference type="OrthoDB" id="9809878at2"/>
<dbReference type="GO" id="GO:0009295">
    <property type="term" value="C:nucleoid"/>
    <property type="evidence" value="ECO:0007669"/>
    <property type="project" value="TreeGrafter"/>
</dbReference>
<dbReference type="InterPro" id="IPR012340">
    <property type="entry name" value="NA-bd_OB-fold"/>
</dbReference>
<dbReference type="NCBIfam" id="TIGR00621">
    <property type="entry name" value="ssb"/>
    <property type="match status" value="1"/>
</dbReference>
<feature type="short sequence motif" description="Important for interaction with partner proteins" evidence="1">
    <location>
        <begin position="191"/>
        <end position="196"/>
    </location>
</feature>
<feature type="compositionally biased region" description="Gly residues" evidence="2">
    <location>
        <begin position="116"/>
        <end position="157"/>
    </location>
</feature>
<keyword evidence="1" id="KW-0235">DNA replication</keyword>
<evidence type="ECO:0000256" key="1">
    <source>
        <dbReference type="HAMAP-Rule" id="MF_00984"/>
    </source>
</evidence>
<dbReference type="PROSITE" id="PS50935">
    <property type="entry name" value="SSB"/>
    <property type="match status" value="1"/>
</dbReference>
<keyword evidence="1 3" id="KW-0238">DNA-binding</keyword>
<feature type="region of interest" description="Disordered" evidence="2">
    <location>
        <begin position="111"/>
        <end position="196"/>
    </location>
</feature>
<dbReference type="GO" id="GO:0003697">
    <property type="term" value="F:single-stranded DNA binding"/>
    <property type="evidence" value="ECO:0007669"/>
    <property type="project" value="UniProtKB-UniRule"/>
</dbReference>
<keyword evidence="1" id="KW-0234">DNA repair</keyword>
<comment type="subunit">
    <text evidence="1">Homotetramer.</text>
</comment>
<gene>
    <name evidence="3" type="ORF">AN401_16520</name>
</gene>
<dbReference type="EMBL" id="CP012621">
    <property type="protein sequence ID" value="ATG75268.1"/>
    <property type="molecule type" value="Genomic_DNA"/>
</dbReference>
<comment type="caution">
    <text evidence="1">Lacks conserved residue(s) required for the propagation of feature annotation.</text>
</comment>
<dbReference type="Gene3D" id="2.40.50.140">
    <property type="entry name" value="Nucleic acid-binding proteins"/>
    <property type="match status" value="1"/>
</dbReference>
<dbReference type="KEGG" id="zdf:AN401_16520"/>
<dbReference type="SUPFAM" id="SSF50249">
    <property type="entry name" value="Nucleic acid-binding proteins"/>
    <property type="match status" value="1"/>
</dbReference>
<dbReference type="CDD" id="cd04496">
    <property type="entry name" value="SSB_OBF"/>
    <property type="match status" value="1"/>
</dbReference>
<protein>
    <recommendedName>
        <fullName evidence="1">Single-stranded DNA-binding protein</fullName>
        <shortName evidence="1">SSB</shortName>
    </recommendedName>
</protein>
<evidence type="ECO:0000313" key="3">
    <source>
        <dbReference type="EMBL" id="ATG75268.1"/>
    </source>
</evidence>
<keyword evidence="1" id="KW-0227">DNA damage</keyword>
<organism evidence="3 4">
    <name type="scientific">Zobellella denitrificans</name>
    <dbReference type="NCBI Taxonomy" id="347534"/>
    <lineage>
        <taxon>Bacteria</taxon>
        <taxon>Pseudomonadati</taxon>
        <taxon>Pseudomonadota</taxon>
        <taxon>Gammaproteobacteria</taxon>
        <taxon>Aeromonadales</taxon>
        <taxon>Aeromonadaceae</taxon>
        <taxon>Zobellella</taxon>
    </lineage>
</organism>
<evidence type="ECO:0000313" key="4">
    <source>
        <dbReference type="Proteomes" id="UP000217763"/>
    </source>
</evidence>
<reference evidence="4" key="1">
    <citation type="submission" date="2015-09" db="EMBL/GenBank/DDBJ databases">
        <authorList>
            <person name="Shao Z."/>
            <person name="Wang L."/>
        </authorList>
    </citation>
    <scope>NUCLEOTIDE SEQUENCE [LARGE SCALE GENOMIC DNA]</scope>
    <source>
        <strain evidence="4">F13-1</strain>
    </source>
</reference>
<dbReference type="GO" id="GO:0006281">
    <property type="term" value="P:DNA repair"/>
    <property type="evidence" value="ECO:0007669"/>
    <property type="project" value="UniProtKB-UniRule"/>
</dbReference>
<proteinExistence type="inferred from homology"/>
<dbReference type="RefSeq" id="WP_094040633.1">
    <property type="nucleotide sequence ID" value="NZ_CP012621.1"/>
</dbReference>
<evidence type="ECO:0000256" key="2">
    <source>
        <dbReference type="SAM" id="MobiDB-lite"/>
    </source>
</evidence>
<comment type="function">
    <text evidence="1">Plays an important role in DNA replication, recombination and repair. Binds to ssDNA and to an array of partner proteins to recruit them to their sites of action during DNA metabolism.</text>
</comment>
<dbReference type="HAMAP" id="MF_00984">
    <property type="entry name" value="SSB"/>
    <property type="match status" value="1"/>
</dbReference>
<feature type="compositionally biased region" description="Low complexity" evidence="2">
    <location>
        <begin position="158"/>
        <end position="173"/>
    </location>
</feature>
<dbReference type="PANTHER" id="PTHR10302">
    <property type="entry name" value="SINGLE-STRANDED DNA-BINDING PROTEIN"/>
    <property type="match status" value="1"/>
</dbReference>
<dbReference type="Pfam" id="PF00436">
    <property type="entry name" value="SSB"/>
    <property type="match status" value="1"/>
</dbReference>
<dbReference type="PANTHER" id="PTHR10302:SF27">
    <property type="entry name" value="SINGLE-STRANDED DNA-BINDING PROTEIN"/>
    <property type="match status" value="1"/>
</dbReference>
<name>A0A231MXK9_9GAMM</name>
<dbReference type="GO" id="GO:0006260">
    <property type="term" value="P:DNA replication"/>
    <property type="evidence" value="ECO:0007669"/>
    <property type="project" value="UniProtKB-UniRule"/>
</dbReference>
<keyword evidence="4" id="KW-1185">Reference proteome</keyword>
<dbReference type="Proteomes" id="UP000217763">
    <property type="component" value="Chromosome"/>
</dbReference>
<accession>A0A231MXK9</accession>
<dbReference type="GO" id="GO:0006310">
    <property type="term" value="P:DNA recombination"/>
    <property type="evidence" value="ECO:0007669"/>
    <property type="project" value="UniProtKB-UniRule"/>
</dbReference>
<keyword evidence="1" id="KW-0233">DNA recombination</keyword>
<dbReference type="InterPro" id="IPR000424">
    <property type="entry name" value="Primosome_PriB/ssb"/>
</dbReference>
<sequence>MANRGINKVILIGHLGQDPEVRYMPNGNAVANITLATSETWRDKQTGEQKERTEWHRVVFFGKLAEIAGEYLRKGSQVYVEGRLQTRKWQDQGGQDRYTTEVVVDMGGVMQMLGGRPQGGGQGGQGGWNQGGQPAGGQYGAGQQGGQGNWGQQGGQPQGAPQGQPYAQQGQPASKPQSQPPVYNEPPMDFDDDIPF</sequence>